<comment type="caution">
    <text evidence="2">The sequence shown here is derived from an EMBL/GenBank/DDBJ whole genome shotgun (WGS) entry which is preliminary data.</text>
</comment>
<reference evidence="2 3" key="1">
    <citation type="submission" date="2018-06" db="EMBL/GenBank/DDBJ databases">
        <title>Genome Sequence of the Brown Rot Fungal Pathogen Monilinia fructigena.</title>
        <authorList>
            <person name="Landi L."/>
            <person name="De Miccolis Angelini R.M."/>
            <person name="Pollastro S."/>
            <person name="Abate D."/>
            <person name="Faretra F."/>
            <person name="Romanazzi G."/>
        </authorList>
    </citation>
    <scope>NUCLEOTIDE SEQUENCE [LARGE SCALE GENOMIC DNA]</scope>
    <source>
        <strain evidence="2 3">Mfrg269</strain>
    </source>
</reference>
<keyword evidence="3" id="KW-1185">Reference proteome</keyword>
<feature type="region of interest" description="Disordered" evidence="1">
    <location>
        <begin position="15"/>
        <end position="69"/>
    </location>
</feature>
<evidence type="ECO:0000313" key="2">
    <source>
        <dbReference type="EMBL" id="RAL64862.1"/>
    </source>
</evidence>
<gene>
    <name evidence="2" type="ORF">DID88_001458</name>
</gene>
<sequence>MPSAFHTFKLVPAMAQNASSRQLQTSAPQPAPILPPSTPANSRPSPNNSTPASSQQQQQTQTPTMGDSK</sequence>
<dbReference type="EMBL" id="QKRW01000012">
    <property type="protein sequence ID" value="RAL64862.1"/>
    <property type="molecule type" value="Genomic_DNA"/>
</dbReference>
<proteinExistence type="predicted"/>
<accession>A0A395IX61</accession>
<evidence type="ECO:0000256" key="1">
    <source>
        <dbReference type="SAM" id="MobiDB-lite"/>
    </source>
</evidence>
<protein>
    <submittedName>
        <fullName evidence="2">Uncharacterized protein</fullName>
    </submittedName>
</protein>
<feature type="compositionally biased region" description="Pro residues" evidence="1">
    <location>
        <begin position="29"/>
        <end position="38"/>
    </location>
</feature>
<dbReference type="Proteomes" id="UP000249056">
    <property type="component" value="Unassembled WGS sequence"/>
</dbReference>
<feature type="compositionally biased region" description="Polar residues" evidence="1">
    <location>
        <begin position="16"/>
        <end position="28"/>
    </location>
</feature>
<dbReference type="AlphaFoldDB" id="A0A395IX61"/>
<evidence type="ECO:0000313" key="3">
    <source>
        <dbReference type="Proteomes" id="UP000249056"/>
    </source>
</evidence>
<name>A0A395IX61_9HELO</name>
<feature type="compositionally biased region" description="Low complexity" evidence="1">
    <location>
        <begin position="39"/>
        <end position="69"/>
    </location>
</feature>
<organism evidence="2 3">
    <name type="scientific">Monilinia fructigena</name>
    <dbReference type="NCBI Taxonomy" id="38457"/>
    <lineage>
        <taxon>Eukaryota</taxon>
        <taxon>Fungi</taxon>
        <taxon>Dikarya</taxon>
        <taxon>Ascomycota</taxon>
        <taxon>Pezizomycotina</taxon>
        <taxon>Leotiomycetes</taxon>
        <taxon>Helotiales</taxon>
        <taxon>Sclerotiniaceae</taxon>
        <taxon>Monilinia</taxon>
    </lineage>
</organism>